<dbReference type="InterPro" id="IPR014937">
    <property type="entry name" value="DUF1810"/>
</dbReference>
<comment type="caution">
    <text evidence="1">The sequence shown here is derived from an EMBL/GenBank/DDBJ whole genome shotgun (WGS) entry which is preliminary data.</text>
</comment>
<dbReference type="OrthoDB" id="9801870at2"/>
<reference evidence="1 2" key="1">
    <citation type="submission" date="2019-12" db="EMBL/GenBank/DDBJ databases">
        <title>Genomic-based taxomic classification of the family Erythrobacteraceae.</title>
        <authorList>
            <person name="Xu L."/>
        </authorList>
    </citation>
    <scope>NUCLEOTIDE SEQUENCE [LARGE SCALE GENOMIC DNA]</scope>
    <source>
        <strain evidence="1 2">LMG 29518</strain>
    </source>
</reference>
<gene>
    <name evidence="1" type="ORF">GRI91_14445</name>
</gene>
<protein>
    <submittedName>
        <fullName evidence="1">DUF1810 family protein</fullName>
    </submittedName>
</protein>
<dbReference type="Pfam" id="PF08837">
    <property type="entry name" value="DUF1810"/>
    <property type="match status" value="1"/>
</dbReference>
<dbReference type="Gene3D" id="1.25.40.380">
    <property type="entry name" value="Protein of unknown function DUF1810"/>
    <property type="match status" value="1"/>
</dbReference>
<dbReference type="EMBL" id="WTYT01000006">
    <property type="protein sequence ID" value="MXO66962.1"/>
    <property type="molecule type" value="Genomic_DNA"/>
</dbReference>
<proteinExistence type="predicted"/>
<sequence length="147" mass="16505">MADADTLNRFVEAQNQDFTYQRALSELTKGRKQSHWMWFIFPQIAGLGRSQMAQHYAIQNLAEAERYLSHPILGPRLRECTAAILSWAGRKTAVDILGHTDAMKLHSCMTLFHEVNTAPAPSTTDDFSQALTCFFDGVSDEATLARI</sequence>
<organism evidence="1 2">
    <name type="scientific">Altericroceibacterium endophyticum</name>
    <dbReference type="NCBI Taxonomy" id="1808508"/>
    <lineage>
        <taxon>Bacteria</taxon>
        <taxon>Pseudomonadati</taxon>
        <taxon>Pseudomonadota</taxon>
        <taxon>Alphaproteobacteria</taxon>
        <taxon>Sphingomonadales</taxon>
        <taxon>Erythrobacteraceae</taxon>
        <taxon>Altericroceibacterium</taxon>
    </lineage>
</organism>
<dbReference type="RefSeq" id="WP_160737383.1">
    <property type="nucleotide sequence ID" value="NZ_WTYT01000006.1"/>
</dbReference>
<dbReference type="PIRSF" id="PIRSF008546">
    <property type="entry name" value="UCP008546"/>
    <property type="match status" value="1"/>
</dbReference>
<evidence type="ECO:0000313" key="2">
    <source>
        <dbReference type="Proteomes" id="UP000438476"/>
    </source>
</evidence>
<dbReference type="Proteomes" id="UP000438476">
    <property type="component" value="Unassembled WGS sequence"/>
</dbReference>
<evidence type="ECO:0000313" key="1">
    <source>
        <dbReference type="EMBL" id="MXO66962.1"/>
    </source>
</evidence>
<keyword evidence="2" id="KW-1185">Reference proteome</keyword>
<dbReference type="InterPro" id="IPR036287">
    <property type="entry name" value="Rv1873-like_sf"/>
</dbReference>
<accession>A0A6I4T9J9</accession>
<dbReference type="AlphaFoldDB" id="A0A6I4T9J9"/>
<name>A0A6I4T9J9_9SPHN</name>
<dbReference type="SUPFAM" id="SSF140736">
    <property type="entry name" value="Rv1873-like"/>
    <property type="match status" value="1"/>
</dbReference>